<dbReference type="EMBL" id="LHQQ01000356">
    <property type="protein sequence ID" value="KOS37085.1"/>
    <property type="molecule type" value="Genomic_DNA"/>
</dbReference>
<evidence type="ECO:0000313" key="2">
    <source>
        <dbReference type="Proteomes" id="UP000037696"/>
    </source>
</evidence>
<evidence type="ECO:0000313" key="1">
    <source>
        <dbReference type="EMBL" id="KOS37085.1"/>
    </source>
</evidence>
<proteinExistence type="predicted"/>
<dbReference type="Proteomes" id="UP000037696">
    <property type="component" value="Unassembled WGS sequence"/>
</dbReference>
<gene>
    <name evidence="1" type="ORF">ACN38_g12141</name>
</gene>
<protein>
    <submittedName>
        <fullName evidence="1">Uncharacterized protein</fullName>
    </submittedName>
</protein>
<reference evidence="1 2" key="1">
    <citation type="submission" date="2015-08" db="EMBL/GenBank/DDBJ databases">
        <title>Genome sequencing of Penicillium nordicum.</title>
        <authorList>
            <person name="Nguyen H.D."/>
            <person name="Seifert K.A."/>
        </authorList>
    </citation>
    <scope>NUCLEOTIDE SEQUENCE [LARGE SCALE GENOMIC DNA]</scope>
    <source>
        <strain evidence="1 2">DAOMC 185683</strain>
    </source>
</reference>
<organism evidence="1 2">
    <name type="scientific">Penicillium nordicum</name>
    <dbReference type="NCBI Taxonomy" id="229535"/>
    <lineage>
        <taxon>Eukaryota</taxon>
        <taxon>Fungi</taxon>
        <taxon>Dikarya</taxon>
        <taxon>Ascomycota</taxon>
        <taxon>Pezizomycotina</taxon>
        <taxon>Eurotiomycetes</taxon>
        <taxon>Eurotiomycetidae</taxon>
        <taxon>Eurotiales</taxon>
        <taxon>Aspergillaceae</taxon>
        <taxon>Penicillium</taxon>
    </lineage>
</organism>
<keyword evidence="2" id="KW-1185">Reference proteome</keyword>
<comment type="caution">
    <text evidence="1">The sequence shown here is derived from an EMBL/GenBank/DDBJ whole genome shotgun (WGS) entry which is preliminary data.</text>
</comment>
<name>A0A0M9WA41_9EURO</name>
<sequence>MHRVRRVGQYWASANEILVPLWSTWLFPINQLCLLGTSLSTRPPFHVSYRVFLELFKTIRFFLQFNHV</sequence>
<dbReference type="AlphaFoldDB" id="A0A0M9WA41"/>
<accession>A0A0M9WA41</accession>